<dbReference type="PROSITE" id="PS00455">
    <property type="entry name" value="AMP_BINDING"/>
    <property type="match status" value="1"/>
</dbReference>
<gene>
    <name evidence="7" type="ORF">Bccel_1695</name>
</gene>
<evidence type="ECO:0000256" key="5">
    <source>
        <dbReference type="SAM" id="Coils"/>
    </source>
</evidence>
<evidence type="ECO:0000256" key="1">
    <source>
        <dbReference type="ARBA" id="ARBA00001957"/>
    </source>
</evidence>
<dbReference type="EC" id="5.1.1.11" evidence="7"/>
<dbReference type="InterPro" id="IPR010071">
    <property type="entry name" value="AA_adenyl_dom"/>
</dbReference>
<dbReference type="InterPro" id="IPR025110">
    <property type="entry name" value="AMP-bd_C"/>
</dbReference>
<dbReference type="PATRIC" id="fig|398512.5.peg.1765"/>
<dbReference type="InterPro" id="IPR020845">
    <property type="entry name" value="AMP-binding_CS"/>
</dbReference>
<keyword evidence="5" id="KW-0175">Coiled coil</keyword>
<dbReference type="FunFam" id="3.40.50.12780:FF:000012">
    <property type="entry name" value="Non-ribosomal peptide synthetase"/>
    <property type="match status" value="1"/>
</dbReference>
<dbReference type="FunFam" id="3.40.50.980:FF:000001">
    <property type="entry name" value="Non-ribosomal peptide synthetase"/>
    <property type="match status" value="1"/>
</dbReference>
<evidence type="ECO:0000256" key="4">
    <source>
        <dbReference type="ARBA" id="ARBA00022553"/>
    </source>
</evidence>
<protein>
    <submittedName>
        <fullName evidence="7">Amino acid adenylation domain protein</fullName>
        <ecNumber evidence="7">5.1.1.11</ecNumber>
    </submittedName>
</protein>
<dbReference type="PANTHER" id="PTHR45527:SF1">
    <property type="entry name" value="FATTY ACID SYNTHASE"/>
    <property type="match status" value="1"/>
</dbReference>
<dbReference type="Pfam" id="PF00501">
    <property type="entry name" value="AMP-binding"/>
    <property type="match status" value="1"/>
</dbReference>
<dbReference type="EMBL" id="LGTC01000001">
    <property type="protein sequence ID" value="KNY26433.1"/>
    <property type="molecule type" value="Genomic_DNA"/>
</dbReference>
<dbReference type="FunFam" id="1.10.1200.10:FF:000005">
    <property type="entry name" value="Nonribosomal peptide synthetase 1"/>
    <property type="match status" value="1"/>
</dbReference>
<dbReference type="InterPro" id="IPR000873">
    <property type="entry name" value="AMP-dep_synth/lig_dom"/>
</dbReference>
<name>A0A0L6JL28_9FIRM</name>
<comment type="similarity">
    <text evidence="2">Belongs to the ATP-dependent AMP-binding enzyme family.</text>
</comment>
<dbReference type="GO" id="GO:0043041">
    <property type="term" value="P:amino acid activation for nonribosomal peptide biosynthetic process"/>
    <property type="evidence" value="ECO:0007669"/>
    <property type="project" value="TreeGrafter"/>
</dbReference>
<dbReference type="OrthoDB" id="9778383at2"/>
<dbReference type="GO" id="GO:0008610">
    <property type="term" value="P:lipid biosynthetic process"/>
    <property type="evidence" value="ECO:0007669"/>
    <property type="project" value="UniProtKB-ARBA"/>
</dbReference>
<dbReference type="InterPro" id="IPR009081">
    <property type="entry name" value="PP-bd_ACP"/>
</dbReference>
<dbReference type="NCBIfam" id="TIGR01733">
    <property type="entry name" value="AA-adenyl-dom"/>
    <property type="match status" value="1"/>
</dbReference>
<dbReference type="Pfam" id="PF00668">
    <property type="entry name" value="Condensation"/>
    <property type="match status" value="1"/>
</dbReference>
<comment type="cofactor">
    <cofactor evidence="1">
        <name>pantetheine 4'-phosphate</name>
        <dbReference type="ChEBI" id="CHEBI:47942"/>
    </cofactor>
</comment>
<dbReference type="InterPro" id="IPR001242">
    <property type="entry name" value="Condensation_dom"/>
</dbReference>
<dbReference type="GO" id="GO:0044550">
    <property type="term" value="P:secondary metabolite biosynthetic process"/>
    <property type="evidence" value="ECO:0007669"/>
    <property type="project" value="UniProtKB-ARBA"/>
</dbReference>
<dbReference type="InterPro" id="IPR045851">
    <property type="entry name" value="AMP-bd_C_sf"/>
</dbReference>
<dbReference type="FunFam" id="3.30.300.30:FF:000010">
    <property type="entry name" value="Enterobactin synthetase component F"/>
    <property type="match status" value="1"/>
</dbReference>
<evidence type="ECO:0000256" key="3">
    <source>
        <dbReference type="ARBA" id="ARBA00022450"/>
    </source>
</evidence>
<keyword evidence="7" id="KW-0413">Isomerase</keyword>
<dbReference type="InterPro" id="IPR023213">
    <property type="entry name" value="CAT-like_dom_sf"/>
</dbReference>
<evidence type="ECO:0000259" key="6">
    <source>
        <dbReference type="PROSITE" id="PS50075"/>
    </source>
</evidence>
<dbReference type="Gene3D" id="3.30.559.10">
    <property type="entry name" value="Chloramphenicol acetyltransferase-like domain"/>
    <property type="match status" value="1"/>
</dbReference>
<dbReference type="GO" id="GO:0047462">
    <property type="term" value="F:phenylalanine racemase (ATP-hydrolyzing) activity"/>
    <property type="evidence" value="ECO:0007669"/>
    <property type="project" value="UniProtKB-EC"/>
</dbReference>
<dbReference type="Gene3D" id="3.30.300.30">
    <property type="match status" value="1"/>
</dbReference>
<organism evidence="7 8">
    <name type="scientific">Pseudobacteroides cellulosolvens ATCC 35603 = DSM 2933</name>
    <dbReference type="NCBI Taxonomy" id="398512"/>
    <lineage>
        <taxon>Bacteria</taxon>
        <taxon>Bacillati</taxon>
        <taxon>Bacillota</taxon>
        <taxon>Clostridia</taxon>
        <taxon>Eubacteriales</taxon>
        <taxon>Oscillospiraceae</taxon>
        <taxon>Pseudobacteroides</taxon>
    </lineage>
</organism>
<evidence type="ECO:0000313" key="7">
    <source>
        <dbReference type="EMBL" id="KNY26433.1"/>
    </source>
</evidence>
<feature type="domain" description="Carrier" evidence="6">
    <location>
        <begin position="773"/>
        <end position="848"/>
    </location>
</feature>
<dbReference type="GO" id="GO:0031177">
    <property type="term" value="F:phosphopantetheine binding"/>
    <property type="evidence" value="ECO:0007669"/>
    <property type="project" value="TreeGrafter"/>
</dbReference>
<dbReference type="RefSeq" id="WP_050753269.1">
    <property type="nucleotide sequence ID" value="NZ_JQKC01000015.1"/>
</dbReference>
<dbReference type="SUPFAM" id="SSF47336">
    <property type="entry name" value="ACP-like"/>
    <property type="match status" value="1"/>
</dbReference>
<keyword evidence="8" id="KW-1185">Reference proteome</keyword>
<dbReference type="InterPro" id="IPR020459">
    <property type="entry name" value="AMP-binding"/>
</dbReference>
<dbReference type="GO" id="GO:0005829">
    <property type="term" value="C:cytosol"/>
    <property type="evidence" value="ECO:0007669"/>
    <property type="project" value="TreeGrafter"/>
</dbReference>
<dbReference type="Gene3D" id="3.40.50.980">
    <property type="match status" value="2"/>
</dbReference>
<evidence type="ECO:0000313" key="8">
    <source>
        <dbReference type="Proteomes" id="UP000036923"/>
    </source>
</evidence>
<dbReference type="AlphaFoldDB" id="A0A0L6JL28"/>
<dbReference type="SUPFAM" id="SSF52777">
    <property type="entry name" value="CoA-dependent acyltransferases"/>
    <property type="match status" value="2"/>
</dbReference>
<keyword evidence="4" id="KW-0597">Phosphoprotein</keyword>
<dbReference type="eggNOG" id="COG1020">
    <property type="taxonomic scope" value="Bacteria"/>
</dbReference>
<dbReference type="STRING" id="398512.Bccel_1695"/>
<dbReference type="PRINTS" id="PR00154">
    <property type="entry name" value="AMPBINDING"/>
</dbReference>
<accession>A0A0L6JL28</accession>
<dbReference type="Proteomes" id="UP000036923">
    <property type="component" value="Unassembled WGS sequence"/>
</dbReference>
<proteinExistence type="inferred from homology"/>
<dbReference type="Pfam" id="PF13193">
    <property type="entry name" value="AMP-binding_C"/>
    <property type="match status" value="1"/>
</dbReference>
<dbReference type="PANTHER" id="PTHR45527">
    <property type="entry name" value="NONRIBOSOMAL PEPTIDE SYNTHETASE"/>
    <property type="match status" value="1"/>
</dbReference>
<sequence>MNENLLVSIEEFEDTRKYWQEKLSGELNELNLQYDYKRTSEYRRGQKRLVFGKELSERILGVCKNQDLLLFMLSMAVMKVLLARYTGQNDIIISSPVYTTLEENYDYNKCIAFRDYIDDELSFKELLVNIRKTITEGYKNQHYPMENIFDHLEIQDLRPFLHRFIIYMENIHKSVDINDILDAPENHLTISIVRTGDGLEGSIFYNAALFREDTIERISKHYLNIFEQVMKDINIKLTNIELLSEDEKQRLTVNFNNTEASCRMNKTITMIFEEQVEKTPSHPAVILENEVITYHDLNERANQLARVLKEKGLKTEGIVAIMADYSIELIVGIMGIMKAGGAYLPIDPGYPSDRVNYMLEDANVDIILTHQSLASKISFKGETIYLDDSKLYNGDNANLKSPIQPENLAYVIYTSGSTGRPKGVMIEHRSLINFIDWRIKNYNFTPADRILQLISVSFDGFGANLYSAILSGGALVLPGLNRRGDFKFISGLIKGKNVTNMSVVPAMYRAILDNASEGDLKTLRMVVLAGERADSELIGLSRKIAGEILLINEYGPTENSITTTSLIGMKQDNVGVIGRPVADNKIFILDKRNRLVPEGVPGELCITGSSLSRGYLNNPELTTEKFVENPFADKSGSSYCQYMYKTGDIARWLSDGNIEYLGRKDFQVKIRGYRVELEEIEDAILKLENAKQTVVLDREDKSGNRYICAYVVSDERMDWEEMRESLSRKLPHYMVPSRFIQLENLPLTQNGKLDRKALPDPDDTSDTGALYKAPENETEKILAEIWSGVLNIEKIGIHNNFFDLGGNSMLLMQVNSRVEKHFPGCINITDLFEHTTICKLAKFIESKKTKKDNAAVIKYITFPEGYFSRDVQESSNTNLRFEVSGQLFNRLKEISTKEKVELNLVMLSLYITLLAKITQKNRVILHTAIDKKEHVYLVEADIEEVEDFSELIQLIDSYIKSMKGTCYTIDDILRMGVRKSDKDVFLMFCKNGHLTASRGLLDVYDVVLESNDEENRICFTCEYDAGRLKGDMIEHLISSYLKLAGVMVDHYEGES</sequence>
<feature type="coiled-coil region" evidence="5">
    <location>
        <begin position="663"/>
        <end position="697"/>
    </location>
</feature>
<reference evidence="8" key="1">
    <citation type="submission" date="2015-07" db="EMBL/GenBank/DDBJ databases">
        <title>Near-Complete Genome Sequence of the Cellulolytic Bacterium Bacteroides (Pseudobacteroides) cellulosolvens ATCC 35603.</title>
        <authorList>
            <person name="Dassa B."/>
            <person name="Utturkar S.M."/>
            <person name="Klingeman D.M."/>
            <person name="Hurt R.A."/>
            <person name="Keller M."/>
            <person name="Xu J."/>
            <person name="Reddy Y.H.K."/>
            <person name="Borovok I."/>
            <person name="Grinberg I.R."/>
            <person name="Lamed R."/>
            <person name="Zhivin O."/>
            <person name="Bayer E.A."/>
            <person name="Brown S.D."/>
        </authorList>
    </citation>
    <scope>NUCLEOTIDE SEQUENCE [LARGE SCALE GENOMIC DNA]</scope>
    <source>
        <strain evidence="8">DSM 2933</strain>
    </source>
</reference>
<dbReference type="Pfam" id="PF00550">
    <property type="entry name" value="PP-binding"/>
    <property type="match status" value="1"/>
</dbReference>
<evidence type="ECO:0000256" key="2">
    <source>
        <dbReference type="ARBA" id="ARBA00006432"/>
    </source>
</evidence>
<dbReference type="InterPro" id="IPR036736">
    <property type="entry name" value="ACP-like_sf"/>
</dbReference>
<dbReference type="Gene3D" id="3.30.559.30">
    <property type="entry name" value="Nonribosomal peptide synthetase, condensation domain"/>
    <property type="match status" value="2"/>
</dbReference>
<comment type="caution">
    <text evidence="7">The sequence shown here is derived from an EMBL/GenBank/DDBJ whole genome shotgun (WGS) entry which is preliminary data.</text>
</comment>
<dbReference type="PROSITE" id="PS50075">
    <property type="entry name" value="CARRIER"/>
    <property type="match status" value="1"/>
</dbReference>
<dbReference type="Gene3D" id="2.30.38.10">
    <property type="entry name" value="Luciferase, Domain 3"/>
    <property type="match status" value="1"/>
</dbReference>
<dbReference type="SUPFAM" id="SSF56801">
    <property type="entry name" value="Acetyl-CoA synthetase-like"/>
    <property type="match status" value="1"/>
</dbReference>
<dbReference type="Gene3D" id="1.10.1200.10">
    <property type="entry name" value="ACP-like"/>
    <property type="match status" value="1"/>
</dbReference>
<keyword evidence="3" id="KW-0596">Phosphopantetheine</keyword>